<accession>A0A087GD67</accession>
<dbReference type="Pfam" id="PF00646">
    <property type="entry name" value="F-box"/>
    <property type="match status" value="1"/>
</dbReference>
<dbReference type="Gramene" id="KFK27819">
    <property type="protein sequence ID" value="KFK27819"/>
    <property type="gene ID" value="AALP_AA8G433900"/>
</dbReference>
<reference evidence="3" key="1">
    <citation type="journal article" date="2015" name="Nat. Plants">
        <title>Genome expansion of Arabis alpina linked with retrotransposition and reduced symmetric DNA methylation.</title>
        <authorList>
            <person name="Willing E.M."/>
            <person name="Rawat V."/>
            <person name="Mandakova T."/>
            <person name="Maumus F."/>
            <person name="James G.V."/>
            <person name="Nordstroem K.J."/>
            <person name="Becker C."/>
            <person name="Warthmann N."/>
            <person name="Chica C."/>
            <person name="Szarzynska B."/>
            <person name="Zytnicki M."/>
            <person name="Albani M.C."/>
            <person name="Kiefer C."/>
            <person name="Bergonzi S."/>
            <person name="Castaings L."/>
            <person name="Mateos J.L."/>
            <person name="Berns M.C."/>
            <person name="Bujdoso N."/>
            <person name="Piofczyk T."/>
            <person name="de Lorenzo L."/>
            <person name="Barrero-Sicilia C."/>
            <person name="Mateos I."/>
            <person name="Piednoel M."/>
            <person name="Hagmann J."/>
            <person name="Chen-Min-Tao R."/>
            <person name="Iglesias-Fernandez R."/>
            <person name="Schuster S.C."/>
            <person name="Alonso-Blanco C."/>
            <person name="Roudier F."/>
            <person name="Carbonero P."/>
            <person name="Paz-Ares J."/>
            <person name="Davis S.J."/>
            <person name="Pecinka A."/>
            <person name="Quesneville H."/>
            <person name="Colot V."/>
            <person name="Lysak M.A."/>
            <person name="Weigel D."/>
            <person name="Coupland G."/>
            <person name="Schneeberger K."/>
        </authorList>
    </citation>
    <scope>NUCLEOTIDE SEQUENCE [LARGE SCALE GENOMIC DNA]</scope>
    <source>
        <strain evidence="3">cv. Pajares</strain>
    </source>
</reference>
<dbReference type="PROSITE" id="PS50181">
    <property type="entry name" value="FBOX"/>
    <property type="match status" value="1"/>
</dbReference>
<dbReference type="PANTHER" id="PTHR44259">
    <property type="entry name" value="OS07G0183000 PROTEIN-RELATED"/>
    <property type="match status" value="1"/>
</dbReference>
<protein>
    <recommendedName>
        <fullName evidence="1">F-box domain-containing protein</fullName>
    </recommendedName>
</protein>
<evidence type="ECO:0000259" key="1">
    <source>
        <dbReference type="PROSITE" id="PS50181"/>
    </source>
</evidence>
<dbReference type="InterPro" id="IPR050942">
    <property type="entry name" value="F-box_BR-signaling"/>
</dbReference>
<name>A0A087GD67_ARAAL</name>
<dbReference type="Gene3D" id="1.20.1280.50">
    <property type="match status" value="1"/>
</dbReference>
<organism evidence="2 3">
    <name type="scientific">Arabis alpina</name>
    <name type="common">Alpine rock-cress</name>
    <dbReference type="NCBI Taxonomy" id="50452"/>
    <lineage>
        <taxon>Eukaryota</taxon>
        <taxon>Viridiplantae</taxon>
        <taxon>Streptophyta</taxon>
        <taxon>Embryophyta</taxon>
        <taxon>Tracheophyta</taxon>
        <taxon>Spermatophyta</taxon>
        <taxon>Magnoliopsida</taxon>
        <taxon>eudicotyledons</taxon>
        <taxon>Gunneridae</taxon>
        <taxon>Pentapetalae</taxon>
        <taxon>rosids</taxon>
        <taxon>malvids</taxon>
        <taxon>Brassicales</taxon>
        <taxon>Brassicaceae</taxon>
        <taxon>Arabideae</taxon>
        <taxon>Arabis</taxon>
    </lineage>
</organism>
<dbReference type="OMA" id="MTYISKY"/>
<dbReference type="PANTHER" id="PTHR44259:SF31">
    <property type="entry name" value="F-BOX FAMILY PROTEIN"/>
    <property type="match status" value="1"/>
</dbReference>
<dbReference type="Proteomes" id="UP000029120">
    <property type="component" value="Chromosome 8"/>
</dbReference>
<dbReference type="InterPro" id="IPR001810">
    <property type="entry name" value="F-box_dom"/>
</dbReference>
<evidence type="ECO:0000313" key="3">
    <source>
        <dbReference type="Proteomes" id="UP000029120"/>
    </source>
</evidence>
<feature type="domain" description="F-box" evidence="1">
    <location>
        <begin position="6"/>
        <end position="58"/>
    </location>
</feature>
<dbReference type="OrthoDB" id="642536at2759"/>
<keyword evidence="3" id="KW-1185">Reference proteome</keyword>
<dbReference type="InterPro" id="IPR005174">
    <property type="entry name" value="KIB1-4_b-propeller"/>
</dbReference>
<gene>
    <name evidence="2" type="ordered locus">AALP_Aa8g433900</name>
</gene>
<evidence type="ECO:0000313" key="2">
    <source>
        <dbReference type="EMBL" id="KFK27819.1"/>
    </source>
</evidence>
<dbReference type="InterPro" id="IPR036047">
    <property type="entry name" value="F-box-like_dom_sf"/>
</dbReference>
<dbReference type="Pfam" id="PF03478">
    <property type="entry name" value="Beta-prop_KIB1-4"/>
    <property type="match status" value="1"/>
</dbReference>
<dbReference type="SUPFAM" id="SSF81383">
    <property type="entry name" value="F-box domain"/>
    <property type="match status" value="1"/>
</dbReference>
<proteinExistence type="predicted"/>
<dbReference type="EMBL" id="CM002876">
    <property type="protein sequence ID" value="KFK27819.1"/>
    <property type="molecule type" value="Genomic_DNA"/>
</dbReference>
<dbReference type="AlphaFoldDB" id="A0A087GD67"/>
<sequence length="407" mass="46663">METPNSSCWSELPMDILRSVLERLSFVDFHRAKIVCPKWYLCSKQTLLPKTGSPWLILFPEDGCVLYNPDEDRVYKPKNPNFSGFRFLASSGKWFLVVDPGLNLSIIDLFSERKIDLPPLESIEGATATYILERVNEKVLTEFVFDDGTVMWPEIPCGPRTAEDLRGLLWVDDGKSELEYVVVWRFVTDCHYLGFCKNGYDHHLGSPIRDKQRIRRELRGMNDMVLKGDTLYILTPLRYIRVLSIRGQDGIKDISHHNMIQMFQPELIEIKQAAKFISDTVKLAVTRSGEVLMVDIFVYEDATATRRMIFRLCKRDPTLPTNSCVNLSEVDSLGDEALLLDSGITVPADKSLGIEPNSIYFTRDDRVFGKKPRCFDICVYNIATKTIKRFDRLSDLNLKDALWVLPS</sequence>